<feature type="transmembrane region" description="Helical" evidence="1">
    <location>
        <begin position="585"/>
        <end position="607"/>
    </location>
</feature>
<dbReference type="InterPro" id="IPR053018">
    <property type="entry name" value="Elsinochrome_Biosynth-Asso"/>
</dbReference>
<reference evidence="2" key="2">
    <citation type="submission" date="2023-06" db="EMBL/GenBank/DDBJ databases">
        <authorList>
            <consortium name="Lawrence Berkeley National Laboratory"/>
            <person name="Haridas S."/>
            <person name="Hensen N."/>
            <person name="Bonometti L."/>
            <person name="Westerberg I."/>
            <person name="Brannstrom I.O."/>
            <person name="Guillou S."/>
            <person name="Cros-Aarteil S."/>
            <person name="Calhoun S."/>
            <person name="Kuo A."/>
            <person name="Mondo S."/>
            <person name="Pangilinan J."/>
            <person name="Riley R."/>
            <person name="Labutti K."/>
            <person name="Andreopoulos B."/>
            <person name="Lipzen A."/>
            <person name="Chen C."/>
            <person name="Yanf M."/>
            <person name="Daum C."/>
            <person name="Ng V."/>
            <person name="Clum A."/>
            <person name="Steindorff A."/>
            <person name="Ohm R."/>
            <person name="Martin F."/>
            <person name="Silar P."/>
            <person name="Natvig D."/>
            <person name="Lalanne C."/>
            <person name="Gautier V."/>
            <person name="Ament-Velasquez S.L."/>
            <person name="Kruys A."/>
            <person name="Hutchinson M.I."/>
            <person name="Powell A.J."/>
            <person name="Barry K."/>
            <person name="Miller A.N."/>
            <person name="Grigoriev I.V."/>
            <person name="Debuchy R."/>
            <person name="Gladieux P."/>
            <person name="Thoren M.H."/>
            <person name="Johannesson H."/>
        </authorList>
    </citation>
    <scope>NUCLEOTIDE SEQUENCE</scope>
    <source>
        <strain evidence="2">CBS 958.72</strain>
    </source>
</reference>
<feature type="transmembrane region" description="Helical" evidence="1">
    <location>
        <begin position="514"/>
        <end position="543"/>
    </location>
</feature>
<feature type="transmembrane region" description="Helical" evidence="1">
    <location>
        <begin position="367"/>
        <end position="384"/>
    </location>
</feature>
<proteinExistence type="predicted"/>
<accession>A0AAE0N873</accession>
<keyword evidence="1" id="KW-0812">Transmembrane</keyword>
<dbReference type="PANTHER" id="PTHR37577">
    <property type="entry name" value="INTEGRAL MEMBRANE PROTEIN"/>
    <property type="match status" value="1"/>
</dbReference>
<feature type="transmembrane region" description="Helical" evidence="1">
    <location>
        <begin position="280"/>
        <end position="298"/>
    </location>
</feature>
<dbReference type="PANTHER" id="PTHR37577:SF1">
    <property type="entry name" value="INTEGRAL MEMBRANE PROTEIN"/>
    <property type="match status" value="1"/>
</dbReference>
<feature type="transmembrane region" description="Helical" evidence="1">
    <location>
        <begin position="396"/>
        <end position="419"/>
    </location>
</feature>
<feature type="transmembrane region" description="Helical" evidence="1">
    <location>
        <begin position="66"/>
        <end position="87"/>
    </location>
</feature>
<dbReference type="AlphaFoldDB" id="A0AAE0N873"/>
<name>A0AAE0N873_9PEZI</name>
<dbReference type="EMBL" id="JAULSN010000004">
    <property type="protein sequence ID" value="KAK3374366.1"/>
    <property type="molecule type" value="Genomic_DNA"/>
</dbReference>
<gene>
    <name evidence="2" type="ORF">B0T24DRAFT_626249</name>
</gene>
<sequence>MMARALDISSFSLPNTDMSLPTDQEPPLVMPDPGHCGGHDYCGVPCTFEWQHVLPLSSQDTGGPGVIASFLGTGWLAVALIVIYYLFAFDPKQLSRASKYAVVNPVDVAVTGLARRVIPSSWFGSRWNAFVKAILTISDVQTLMGFAIAFTAIFNLWSGISTYHFMLIVQCVWFSHVAQLTGLAIQRYHPRSATAAYTRLLFTLVLTGLLVTGIVGTFFYNWAYQRHTGFTYPDYRALANIAGGSASLPGSYAVCFWNTARNIQWHQASSAFAYTFNDTAAYGSGITAIVLVVVNLAARIIRIPILEDAITSARQMLSKSWRSLFAGVSDNSRPSGLIQRLVLSVGLSTLFTARLLTDLLLSTLTEIYWVLIPAIWGTITLLRAHDIISPGGSEKWAYAQVLAWFVLGAVVLVTVSYFFKPSATTASDLPSHNNPAEPASDEGDILEQGSAVPAAAAGPNNFIDQALTFLEDDDKKSSPPAWMPAALSLALFQVAAITALFFDKYSDIVPNAATGLALFVAVPLLVGVPVSSYVFILSCVAFQRNQSSGGAKGPWVVASGAIVGSGLLYLLVLQVSWNGPQIAGLVFIGVGGAIVLVNLAALVVVLAGRRRYGPISLGN</sequence>
<feature type="transmembrane region" description="Helical" evidence="1">
    <location>
        <begin position="163"/>
        <end position="185"/>
    </location>
</feature>
<evidence type="ECO:0000313" key="2">
    <source>
        <dbReference type="EMBL" id="KAK3374366.1"/>
    </source>
</evidence>
<feature type="transmembrane region" description="Helical" evidence="1">
    <location>
        <begin position="481"/>
        <end position="502"/>
    </location>
</feature>
<feature type="transmembrane region" description="Helical" evidence="1">
    <location>
        <begin position="133"/>
        <end position="157"/>
    </location>
</feature>
<feature type="transmembrane region" description="Helical" evidence="1">
    <location>
        <begin position="197"/>
        <end position="220"/>
    </location>
</feature>
<evidence type="ECO:0000256" key="1">
    <source>
        <dbReference type="SAM" id="Phobius"/>
    </source>
</evidence>
<protein>
    <submittedName>
        <fullName evidence="2">Uncharacterized protein</fullName>
    </submittedName>
</protein>
<comment type="caution">
    <text evidence="2">The sequence shown here is derived from an EMBL/GenBank/DDBJ whole genome shotgun (WGS) entry which is preliminary data.</text>
</comment>
<dbReference type="Proteomes" id="UP001287356">
    <property type="component" value="Unassembled WGS sequence"/>
</dbReference>
<reference evidence="2" key="1">
    <citation type="journal article" date="2023" name="Mol. Phylogenet. Evol.">
        <title>Genome-scale phylogeny and comparative genomics of the fungal order Sordariales.</title>
        <authorList>
            <person name="Hensen N."/>
            <person name="Bonometti L."/>
            <person name="Westerberg I."/>
            <person name="Brannstrom I.O."/>
            <person name="Guillou S."/>
            <person name="Cros-Aarteil S."/>
            <person name="Calhoun S."/>
            <person name="Haridas S."/>
            <person name="Kuo A."/>
            <person name="Mondo S."/>
            <person name="Pangilinan J."/>
            <person name="Riley R."/>
            <person name="LaButti K."/>
            <person name="Andreopoulos B."/>
            <person name="Lipzen A."/>
            <person name="Chen C."/>
            <person name="Yan M."/>
            <person name="Daum C."/>
            <person name="Ng V."/>
            <person name="Clum A."/>
            <person name="Steindorff A."/>
            <person name="Ohm R.A."/>
            <person name="Martin F."/>
            <person name="Silar P."/>
            <person name="Natvig D.O."/>
            <person name="Lalanne C."/>
            <person name="Gautier V."/>
            <person name="Ament-Velasquez S.L."/>
            <person name="Kruys A."/>
            <person name="Hutchinson M.I."/>
            <person name="Powell A.J."/>
            <person name="Barry K."/>
            <person name="Miller A.N."/>
            <person name="Grigoriev I.V."/>
            <person name="Debuchy R."/>
            <person name="Gladieux P."/>
            <person name="Hiltunen Thoren M."/>
            <person name="Johannesson H."/>
        </authorList>
    </citation>
    <scope>NUCLEOTIDE SEQUENCE</scope>
    <source>
        <strain evidence="2">CBS 958.72</strain>
    </source>
</reference>
<organism evidence="2 3">
    <name type="scientific">Lasiosphaeria ovina</name>
    <dbReference type="NCBI Taxonomy" id="92902"/>
    <lineage>
        <taxon>Eukaryota</taxon>
        <taxon>Fungi</taxon>
        <taxon>Dikarya</taxon>
        <taxon>Ascomycota</taxon>
        <taxon>Pezizomycotina</taxon>
        <taxon>Sordariomycetes</taxon>
        <taxon>Sordariomycetidae</taxon>
        <taxon>Sordariales</taxon>
        <taxon>Lasiosphaeriaceae</taxon>
        <taxon>Lasiosphaeria</taxon>
    </lineage>
</organism>
<evidence type="ECO:0000313" key="3">
    <source>
        <dbReference type="Proteomes" id="UP001287356"/>
    </source>
</evidence>
<keyword evidence="3" id="KW-1185">Reference proteome</keyword>
<keyword evidence="1" id="KW-1133">Transmembrane helix</keyword>
<feature type="transmembrane region" description="Helical" evidence="1">
    <location>
        <begin position="555"/>
        <end position="573"/>
    </location>
</feature>
<keyword evidence="1" id="KW-0472">Membrane</keyword>